<keyword evidence="14" id="KW-0934">Plastid</keyword>
<dbReference type="GO" id="GO:0015078">
    <property type="term" value="F:proton transmembrane transporter activity"/>
    <property type="evidence" value="ECO:0007669"/>
    <property type="project" value="InterPro"/>
</dbReference>
<evidence type="ECO:0000256" key="6">
    <source>
        <dbReference type="ARBA" id="ARBA00022989"/>
    </source>
</evidence>
<evidence type="ECO:0000256" key="2">
    <source>
        <dbReference type="ARBA" id="ARBA00022448"/>
    </source>
</evidence>
<dbReference type="PANTHER" id="PTHR34264">
    <property type="entry name" value="ATP SYNTHASE SUBUNIT B, CHLOROPLASTIC"/>
    <property type="match status" value="1"/>
</dbReference>
<comment type="function">
    <text evidence="10">F(1)F(0) ATP synthase produces ATP from ADP in the presence of a proton or sodium gradient. F-type ATPases consist of two structural domains, F(1) containing the extramembraneous catalytic core and F(0) containing the membrane proton channel, linked together by a central stalk and a peripheral stalk. During catalysis, ATP synthesis in the catalytic domain of F(1) is coupled via a rotary mechanism of the central stalk subunits to proton translocation.</text>
</comment>
<dbReference type="PANTHER" id="PTHR34264:SF3">
    <property type="entry name" value="ATP SYNTHASE SUBUNIT B, CHLOROPLASTIC"/>
    <property type="match status" value="1"/>
</dbReference>
<evidence type="ECO:0000256" key="9">
    <source>
        <dbReference type="ARBA" id="ARBA00023310"/>
    </source>
</evidence>
<evidence type="ECO:0000256" key="1">
    <source>
        <dbReference type="ARBA" id="ARBA00004167"/>
    </source>
</evidence>
<keyword evidence="5 11" id="KW-0375">Hydrogen ion transport</keyword>
<evidence type="ECO:0000256" key="3">
    <source>
        <dbReference type="ARBA" id="ARBA00022547"/>
    </source>
</evidence>
<name>A0A342RZM3_9FLOR</name>
<gene>
    <name evidence="14" type="primary">atpF</name>
</gene>
<evidence type="ECO:0000256" key="4">
    <source>
        <dbReference type="ARBA" id="ARBA00022692"/>
    </source>
</evidence>
<keyword evidence="7 11" id="KW-0406">Ion transport</keyword>
<dbReference type="AlphaFoldDB" id="A0A342RZM3"/>
<dbReference type="InterPro" id="IPR002146">
    <property type="entry name" value="ATP_synth_b/b'su_bac/chlpt"/>
</dbReference>
<keyword evidence="8 13" id="KW-0472">Membrane</keyword>
<dbReference type="CDD" id="cd06503">
    <property type="entry name" value="ATP-synt_Fo_b"/>
    <property type="match status" value="1"/>
</dbReference>
<dbReference type="Pfam" id="PF00430">
    <property type="entry name" value="ATP-synt_B"/>
    <property type="match status" value="1"/>
</dbReference>
<evidence type="ECO:0000256" key="11">
    <source>
        <dbReference type="RuleBase" id="RU003848"/>
    </source>
</evidence>
<evidence type="ECO:0000256" key="5">
    <source>
        <dbReference type="ARBA" id="ARBA00022781"/>
    </source>
</evidence>
<keyword evidence="12" id="KW-0175">Coiled coil</keyword>
<accession>A0A342RZM3</accession>
<organism evidence="14">
    <name type="scientific">Mastocarpus papillatus</name>
    <dbReference type="NCBI Taxonomy" id="31436"/>
    <lineage>
        <taxon>Eukaryota</taxon>
        <taxon>Rhodophyta</taxon>
        <taxon>Florideophyceae</taxon>
        <taxon>Rhodymeniophycidae</taxon>
        <taxon>Gigartinales</taxon>
        <taxon>Phyllophoraceae</taxon>
        <taxon>Mastocarpus</taxon>
    </lineage>
</organism>
<dbReference type="GO" id="GO:0045259">
    <property type="term" value="C:proton-transporting ATP synthase complex"/>
    <property type="evidence" value="ECO:0007669"/>
    <property type="project" value="UniProtKB-KW"/>
</dbReference>
<keyword evidence="6 13" id="KW-1133">Transmembrane helix</keyword>
<comment type="subcellular location">
    <subcellularLocation>
        <location evidence="1">Membrane</location>
        <topology evidence="1">Single-pass membrane protein</topology>
    </subcellularLocation>
</comment>
<evidence type="ECO:0000256" key="12">
    <source>
        <dbReference type="SAM" id="Coils"/>
    </source>
</evidence>
<dbReference type="GeneID" id="29072146"/>
<comment type="similarity">
    <text evidence="11">Belongs to the ATPase B chain family.</text>
</comment>
<evidence type="ECO:0000256" key="10">
    <source>
        <dbReference type="ARBA" id="ARBA00025198"/>
    </source>
</evidence>
<sequence>MENIIRIFKIFAEHKSNQGVSFNSNFLEANVINIVLLLSGLIYVLKQFLGSMLSIRQQKVLAAIQESEERLEQANIRLAESKKQLAQTQIVILQIQQEAKITAQKVRESILAQGKLDIERLTATGKSSIATAENQVRQQIQQQITDLAINKVSSRLQSQVTPTIQSKIIDNSIIQLGGKV</sequence>
<evidence type="ECO:0000256" key="8">
    <source>
        <dbReference type="ARBA" id="ARBA00023136"/>
    </source>
</evidence>
<keyword evidence="9" id="KW-0066">ATP synthesis</keyword>
<feature type="transmembrane region" description="Helical" evidence="13">
    <location>
        <begin position="31"/>
        <end position="49"/>
    </location>
</feature>
<keyword evidence="2 11" id="KW-0813">Transport</keyword>
<dbReference type="GO" id="GO:0015986">
    <property type="term" value="P:proton motive force-driven ATP synthesis"/>
    <property type="evidence" value="ECO:0007669"/>
    <property type="project" value="InterPro"/>
</dbReference>
<protein>
    <submittedName>
        <fullName evidence="14">ATP synthase subunit I</fullName>
    </submittedName>
</protein>
<geneLocation type="plastid" evidence="14"/>
<feature type="coiled-coil region" evidence="12">
    <location>
        <begin position="57"/>
        <end position="98"/>
    </location>
</feature>
<evidence type="ECO:0000256" key="13">
    <source>
        <dbReference type="SAM" id="Phobius"/>
    </source>
</evidence>
<evidence type="ECO:0000313" key="14">
    <source>
        <dbReference type="EMBL" id="AOL58169.1"/>
    </source>
</evidence>
<evidence type="ECO:0000256" key="7">
    <source>
        <dbReference type="ARBA" id="ARBA00023065"/>
    </source>
</evidence>
<keyword evidence="4 11" id="KW-0812">Transmembrane</keyword>
<dbReference type="EMBL" id="KX525588">
    <property type="protein sequence ID" value="AOL58169.1"/>
    <property type="molecule type" value="Genomic_DNA"/>
</dbReference>
<proteinExistence type="inferred from homology"/>
<keyword evidence="3 11" id="KW-0138">CF(0)</keyword>
<dbReference type="HAMAP" id="MF_01398">
    <property type="entry name" value="ATP_synth_b_bprime"/>
    <property type="match status" value="1"/>
</dbReference>
<reference evidence="14" key="1">
    <citation type="journal article" date="2016" name="Mitochondrial DNA Part B Resour">
        <title>Organellar genome analysis of the heteromorphic red alga Mastocarpus papillatus (Phyllophoraceae, Rhodophyta).</title>
        <authorList>
            <person name="Hughey J.R."/>
            <person name="Mumford T.F."/>
            <person name="Navarrete-Fernandez T.M."/>
            <person name="Huber S.R."/>
            <person name="Freese J.M."/>
            <person name="Murray E.M.C."/>
            <person name="Sissini M.N."/>
            <person name="Gentilhomme A."/>
        </authorList>
    </citation>
    <scope>NUCLEOTIDE SEQUENCE</scope>
</reference>
<dbReference type="RefSeq" id="YP_009295685.1">
    <property type="nucleotide sequence ID" value="NC_031167.1"/>
</dbReference>